<dbReference type="EC" id="3.6.4.13" evidence="1"/>
<dbReference type="InterPro" id="IPR011545">
    <property type="entry name" value="DEAD/DEAH_box_helicase_dom"/>
</dbReference>
<dbReference type="Proteomes" id="UP000002494">
    <property type="component" value="Chromosome 1"/>
</dbReference>
<dbReference type="Pfam" id="PF04969">
    <property type="entry name" value="CS"/>
    <property type="match status" value="1"/>
</dbReference>
<keyword evidence="3" id="KW-0677">Repeat</keyword>
<dbReference type="RGD" id="1562792">
    <property type="gene designation" value="Tdrd12"/>
</dbReference>
<keyword evidence="10" id="KW-0943">RNA-mediated gene silencing</keyword>
<evidence type="ECO:0000256" key="12">
    <source>
        <dbReference type="ARBA" id="ARBA00047984"/>
    </source>
</evidence>
<keyword evidence="9" id="KW-0744">Spermatogenesis</keyword>
<evidence type="ECO:0000256" key="9">
    <source>
        <dbReference type="ARBA" id="ARBA00022871"/>
    </source>
</evidence>
<accession>A0A8I6AQS7</accession>
<evidence type="ECO:0000313" key="16">
    <source>
        <dbReference type="RGD" id="1562792"/>
    </source>
</evidence>
<dbReference type="Ensembl" id="ENSRNOT00000108717.2">
    <property type="protein sequence ID" value="ENSRNOP00000096443.2"/>
    <property type="gene ID" value="ENSRNOG00000012719.8"/>
</dbReference>
<evidence type="ECO:0000256" key="7">
    <source>
        <dbReference type="ARBA" id="ARBA00022806"/>
    </source>
</evidence>
<reference evidence="14" key="2">
    <citation type="submission" date="2025-08" db="UniProtKB">
        <authorList>
            <consortium name="Ensembl"/>
        </authorList>
    </citation>
    <scope>IDENTIFICATION</scope>
    <source>
        <strain evidence="14">Brown Norway</strain>
    </source>
</reference>
<dbReference type="AlphaFoldDB" id="A0A8I6AQS7"/>
<dbReference type="Gene3D" id="2.60.40.790">
    <property type="match status" value="1"/>
</dbReference>
<dbReference type="PROSITE" id="PS51203">
    <property type="entry name" value="CS"/>
    <property type="match status" value="1"/>
</dbReference>
<dbReference type="InterPro" id="IPR027417">
    <property type="entry name" value="P-loop_NTPase"/>
</dbReference>
<dbReference type="Pfam" id="PF00567">
    <property type="entry name" value="TUDOR"/>
    <property type="match status" value="2"/>
</dbReference>
<proteinExistence type="predicted"/>
<keyword evidence="15" id="KW-1185">Reference proteome</keyword>
<dbReference type="GeneTree" id="ENSGT00420000029847"/>
<dbReference type="GO" id="GO:0005524">
    <property type="term" value="F:ATP binding"/>
    <property type="evidence" value="ECO:0007669"/>
    <property type="project" value="UniProtKB-KW"/>
</dbReference>
<dbReference type="CDD" id="cd20435">
    <property type="entry name" value="Tudor_TDRD12_rpt2"/>
    <property type="match status" value="1"/>
</dbReference>
<evidence type="ECO:0000256" key="2">
    <source>
        <dbReference type="ARBA" id="ARBA00022473"/>
    </source>
</evidence>
<dbReference type="PANTHER" id="PTHR22655:SF2">
    <property type="entry name" value="ATP-DEPENDENT RNA HELICASE TDRD12-RELATED"/>
    <property type="match status" value="1"/>
</dbReference>
<dbReference type="GO" id="GO:0003724">
    <property type="term" value="F:RNA helicase activity"/>
    <property type="evidence" value="ECO:0007669"/>
    <property type="project" value="UniProtKB-EC"/>
</dbReference>
<evidence type="ECO:0000259" key="13">
    <source>
        <dbReference type="PROSITE" id="PS51203"/>
    </source>
</evidence>
<dbReference type="Pfam" id="PF00270">
    <property type="entry name" value="DEAD"/>
    <property type="match status" value="1"/>
</dbReference>
<keyword evidence="4" id="KW-0547">Nucleotide-binding</keyword>
<evidence type="ECO:0000256" key="8">
    <source>
        <dbReference type="ARBA" id="ARBA00022840"/>
    </source>
</evidence>
<dbReference type="InterPro" id="IPR047390">
    <property type="entry name" value="Tudor_TDRD12_rpt1"/>
</dbReference>
<name>A0A8I6AQS7_RAT</name>
<dbReference type="Gene3D" id="2.40.50.90">
    <property type="match status" value="2"/>
</dbReference>
<evidence type="ECO:0000256" key="1">
    <source>
        <dbReference type="ARBA" id="ARBA00012552"/>
    </source>
</evidence>
<dbReference type="InterPro" id="IPR035437">
    <property type="entry name" value="SNase_OB-fold_sf"/>
</dbReference>
<comment type="catalytic activity">
    <reaction evidence="12">
        <text>ATP + H2O = ADP + phosphate + H(+)</text>
        <dbReference type="Rhea" id="RHEA:13065"/>
        <dbReference type="ChEBI" id="CHEBI:15377"/>
        <dbReference type="ChEBI" id="CHEBI:15378"/>
        <dbReference type="ChEBI" id="CHEBI:30616"/>
        <dbReference type="ChEBI" id="CHEBI:43474"/>
        <dbReference type="ChEBI" id="CHEBI:456216"/>
        <dbReference type="EC" id="3.6.4.13"/>
    </reaction>
</comment>
<dbReference type="AGR" id="RGD:1562792"/>
<evidence type="ECO:0000256" key="3">
    <source>
        <dbReference type="ARBA" id="ARBA00022737"/>
    </source>
</evidence>
<evidence type="ECO:0000256" key="4">
    <source>
        <dbReference type="ARBA" id="ARBA00022741"/>
    </source>
</evidence>
<protein>
    <recommendedName>
        <fullName evidence="1">RNA helicase</fullName>
        <ecNumber evidence="1">3.6.4.13</ecNumber>
    </recommendedName>
</protein>
<keyword evidence="7" id="KW-0347">Helicase</keyword>
<reference evidence="14" key="1">
    <citation type="submission" date="2024-01" db="EMBL/GenBank/DDBJ databases">
        <title>GRCr8: a new rat reference genome assembly contstructed from accurate long reads and long range scaffolding.</title>
        <authorList>
            <person name="Doris P.A."/>
            <person name="Kalbfleisch T."/>
            <person name="Li K."/>
            <person name="Howe K."/>
            <person name="Wood J."/>
        </authorList>
    </citation>
    <scope>NUCLEOTIDE SEQUENCE [LARGE SCALE GENOMIC DNA]</scope>
    <source>
        <strain evidence="14">Brown Norway</strain>
    </source>
</reference>
<evidence type="ECO:0000313" key="14">
    <source>
        <dbReference type="Ensembl" id="ENSRNOP00000096443.2"/>
    </source>
</evidence>
<dbReference type="CDD" id="cd06463">
    <property type="entry name" value="p23_like"/>
    <property type="match status" value="1"/>
</dbReference>
<dbReference type="Gene3D" id="2.30.30.140">
    <property type="match status" value="2"/>
</dbReference>
<evidence type="ECO:0000256" key="5">
    <source>
        <dbReference type="ARBA" id="ARBA00022782"/>
    </source>
</evidence>
<feature type="domain" description="CS" evidence="13">
    <location>
        <begin position="1108"/>
        <end position="1194"/>
    </location>
</feature>
<keyword evidence="5" id="KW-0221">Differentiation</keyword>
<keyword evidence="11" id="KW-0469">Meiosis</keyword>
<gene>
    <name evidence="14 16" type="primary">Tdrd12</name>
</gene>
<keyword evidence="2" id="KW-0217">Developmental protein</keyword>
<dbReference type="GO" id="GO:0016787">
    <property type="term" value="F:hydrolase activity"/>
    <property type="evidence" value="ECO:0007669"/>
    <property type="project" value="UniProtKB-KW"/>
</dbReference>
<dbReference type="Gene3D" id="3.40.50.300">
    <property type="entry name" value="P-loop containing nucleotide triphosphate hydrolases"/>
    <property type="match status" value="2"/>
</dbReference>
<keyword evidence="6" id="KW-0378">Hydrolase</keyword>
<organism evidence="14 15">
    <name type="scientific">Rattus norvegicus</name>
    <name type="common">Rat</name>
    <dbReference type="NCBI Taxonomy" id="10116"/>
    <lineage>
        <taxon>Eukaryota</taxon>
        <taxon>Metazoa</taxon>
        <taxon>Chordata</taxon>
        <taxon>Craniata</taxon>
        <taxon>Vertebrata</taxon>
        <taxon>Euteleostomi</taxon>
        <taxon>Mammalia</taxon>
        <taxon>Eutheria</taxon>
        <taxon>Euarchontoglires</taxon>
        <taxon>Glires</taxon>
        <taxon>Rodentia</taxon>
        <taxon>Myomorpha</taxon>
        <taxon>Muroidea</taxon>
        <taxon>Muridae</taxon>
        <taxon>Murinae</taxon>
        <taxon>Rattus</taxon>
    </lineage>
</organism>
<dbReference type="InterPro" id="IPR007052">
    <property type="entry name" value="CS_dom"/>
</dbReference>
<evidence type="ECO:0000313" key="15">
    <source>
        <dbReference type="Proteomes" id="UP000002494"/>
    </source>
</evidence>
<evidence type="ECO:0000256" key="11">
    <source>
        <dbReference type="ARBA" id="ARBA00023254"/>
    </source>
</evidence>
<keyword evidence="8" id="KW-0067">ATP-binding</keyword>
<dbReference type="InterPro" id="IPR002999">
    <property type="entry name" value="Tudor"/>
</dbReference>
<reference evidence="14" key="3">
    <citation type="submission" date="2025-09" db="UniProtKB">
        <authorList>
            <consortium name="Ensembl"/>
        </authorList>
    </citation>
    <scope>IDENTIFICATION</scope>
    <source>
        <strain evidence="14">Brown Norway</strain>
    </source>
</reference>
<dbReference type="SUPFAM" id="SSF52540">
    <property type="entry name" value="P-loop containing nucleoside triphosphate hydrolases"/>
    <property type="match status" value="2"/>
</dbReference>
<dbReference type="SUPFAM" id="SSF63748">
    <property type="entry name" value="Tudor/PWWP/MBT"/>
    <property type="match status" value="2"/>
</dbReference>
<dbReference type="PANTHER" id="PTHR22655">
    <property type="entry name" value="ATP-DEPENDENT RNA HELICASE TDRD12-RELATED"/>
    <property type="match status" value="1"/>
</dbReference>
<sequence length="1250" mass="142003">MLEVLVLKIEDPGCFWVIIKGCSHFLEQEVDYQKLNSAMNDFYNSMCQDIEIKPLMLEEGQVCVVYCQELKCWCRAVIKSIISSADHYLAECFLVDFAKYIPVKSKNIRVAVESFMQLPYRAKKFRLYCTKPVTLHIDFCEDNAEIVPATKWDSAAIQYFQNILRATTQVEAKLCAVEEDTFEVYLYATIKNEKVCVNDDLVAKNFAYYVSPMGNKNLNTLEKPRLSLNSVPCSSKLSPSLTLWPMLLQGKDCQRMENSQSLDFLAQSLQHTWCKDVVGDLGPRAAVLDKAVNYKDSLTDSPTIMFEKKQQSLPLKHMDKCIESSMYWPTKRGITIYADPDIPAASVFSQKPSEKPLRLTEKKDCDEKNGCVKLLQFLNPDPLRADEISDLHQLQKVKLGTLQPGVVLRNRIEPCLTLDKSPLSADLKKALQRNKFPGPSHTASYSWPPIARGCDVVVISHCGNDPLLYLPPLLTILQMGGCYKSLPSRNGPLAVIVCPGWKKAQFIFELLGDYSMSSRPLHPVLLTIGLHKDEAKNMKLPRGCDVIVTTPHSLLRLLTYRSLLFLRLCHLVLDEVHVLFFEANEQMFAILDNFKKNVEVEERESAPHQIVAVGVHWNRHIEHLVREFMKDPHVVITALEEAALYGSVQQVVHLCLECEKTSTLLQVLDFVPSQAQKTLIFTCSVAETEIVCKVVESNSIFCLKMHKEMAFNLKSILEQWKKKLSSGSHIVLTLTDDCIPLLAITDATCVVHFSFPSSPKVFGGRLYCMSDHFQSLTEQGSPAEQGGKKTKSVLLLTERNASHAVGVLRYLERADAKIPSELYEFTAGVLEAKEDKKARRPLCPYLKAFGFCKDKRICPDRHHINPEMDIPRKLSNETLPVFGHIRIIPFYISNATNYFGRIIDKHVDLYETLNAEMNEYFKDPSNKTAAEKVENLGLYGLEEKTLFQRVQVLEASQKEDTWGLGSVLVKFIDEGRTKLITRDQLLLLPEKFHTLPPQAVEFIVCRVKPADSEIEWNPKVTRYIHHKIIGKMHEAKVVFALGNTLWIDPMVHVTKLSNLKTSVIDYNVRAEILSMGMGIDNSEHVEQLKKLHKEAKLPAFVDLPSQTSFHPQIKWFQKDDHIILKIKIRNVKDYKCKFFTDRVIFSAWVGDKFYLADMELQGDIRKDDCKCIIKDDEPLITLAKEKRACWCGLLKQRNPNVAFDFDHWEECEEDSPFSKVVSSKTLSCKAAALAESSSSSSDMTDGSESE</sequence>
<dbReference type="InterPro" id="IPR008978">
    <property type="entry name" value="HSP20-like_chaperone"/>
</dbReference>
<evidence type="ECO:0000256" key="10">
    <source>
        <dbReference type="ARBA" id="ARBA00023158"/>
    </source>
</evidence>
<dbReference type="SUPFAM" id="SSF49764">
    <property type="entry name" value="HSP20-like chaperones"/>
    <property type="match status" value="1"/>
</dbReference>
<evidence type="ECO:0000256" key="6">
    <source>
        <dbReference type="ARBA" id="ARBA00022801"/>
    </source>
</evidence>
<dbReference type="CDD" id="cd20434">
    <property type="entry name" value="Tudor_TDRD12_rpt1"/>
    <property type="match status" value="1"/>
</dbReference>